<proteinExistence type="predicted"/>
<comment type="caution">
    <text evidence="1">The sequence shown here is derived from an EMBL/GenBank/DDBJ whole genome shotgun (WGS) entry which is preliminary data.</text>
</comment>
<name>X0V824_9ZZZZ</name>
<reference evidence="1" key="1">
    <citation type="journal article" date="2014" name="Front. Microbiol.">
        <title>High frequency of phylogenetically diverse reductive dehalogenase-homologous genes in deep subseafloor sedimentary metagenomes.</title>
        <authorList>
            <person name="Kawai M."/>
            <person name="Futagami T."/>
            <person name="Toyoda A."/>
            <person name="Takaki Y."/>
            <person name="Nishi S."/>
            <person name="Hori S."/>
            <person name="Arai W."/>
            <person name="Tsubouchi T."/>
            <person name="Morono Y."/>
            <person name="Uchiyama I."/>
            <person name="Ito T."/>
            <person name="Fujiyama A."/>
            <person name="Inagaki F."/>
            <person name="Takami H."/>
        </authorList>
    </citation>
    <scope>NUCLEOTIDE SEQUENCE</scope>
    <source>
        <strain evidence="1">Expedition CK06-06</strain>
    </source>
</reference>
<dbReference type="AlphaFoldDB" id="X0V824"/>
<organism evidence="1">
    <name type="scientific">marine sediment metagenome</name>
    <dbReference type="NCBI Taxonomy" id="412755"/>
    <lineage>
        <taxon>unclassified sequences</taxon>
        <taxon>metagenomes</taxon>
        <taxon>ecological metagenomes</taxon>
    </lineage>
</organism>
<dbReference type="EMBL" id="BARS01012076">
    <property type="protein sequence ID" value="GAF96805.1"/>
    <property type="molecule type" value="Genomic_DNA"/>
</dbReference>
<gene>
    <name evidence="1" type="ORF">S01H1_21695</name>
</gene>
<protein>
    <submittedName>
        <fullName evidence="1">Uncharacterized protein</fullName>
    </submittedName>
</protein>
<evidence type="ECO:0000313" key="1">
    <source>
        <dbReference type="EMBL" id="GAF96805.1"/>
    </source>
</evidence>
<sequence>GINKAAIMATCWNLLETEDFLEHGRLERLLLEEYSQAEIDAFREHIATCIADVSEELNFRNLVLEAYDKIGIKLAEDKASVMRKLSTEFPRTLMKKVFTLISRYGDVSE</sequence>
<accession>X0V824</accession>
<feature type="non-terminal residue" evidence="1">
    <location>
        <position position="1"/>
    </location>
</feature>